<keyword evidence="4" id="KW-0732">Signal</keyword>
<proteinExistence type="inferred from homology"/>
<feature type="transmembrane region" description="Helical" evidence="8">
    <location>
        <begin position="498"/>
        <end position="519"/>
    </location>
</feature>
<evidence type="ECO:0000313" key="11">
    <source>
        <dbReference type="Proteomes" id="UP000184188"/>
    </source>
</evidence>
<dbReference type="InterPro" id="IPR010308">
    <property type="entry name" value="TRP_C"/>
</dbReference>
<dbReference type="GeneID" id="34612816"/>
<dbReference type="PANTHER" id="PTHR31145:SF2">
    <property type="entry name" value="FLAVIN CARRIER PROTEIN 2"/>
    <property type="match status" value="1"/>
</dbReference>
<evidence type="ECO:0000256" key="3">
    <source>
        <dbReference type="ARBA" id="ARBA00022692"/>
    </source>
</evidence>
<name>A0A1L9SN65_9EURO</name>
<dbReference type="EMBL" id="KV878339">
    <property type="protein sequence ID" value="OJJ48665.1"/>
    <property type="molecule type" value="Genomic_DNA"/>
</dbReference>
<keyword evidence="5 8" id="KW-1133">Transmembrane helix</keyword>
<comment type="subcellular location">
    <subcellularLocation>
        <location evidence="1">Membrane</location>
        <topology evidence="1">Multi-pass membrane protein</topology>
    </subcellularLocation>
</comment>
<dbReference type="Pfam" id="PF06011">
    <property type="entry name" value="TRP"/>
    <property type="match status" value="1"/>
</dbReference>
<feature type="domain" description="ML-like" evidence="9">
    <location>
        <begin position="6"/>
        <end position="146"/>
    </location>
</feature>
<feature type="region of interest" description="Disordered" evidence="7">
    <location>
        <begin position="607"/>
        <end position="629"/>
    </location>
</feature>
<keyword evidence="11" id="KW-1185">Reference proteome</keyword>
<sequence length="662" mass="73126">MAMSIQLIESTSLIQCQENSNLSVTMFNVLFTPSNHTLTFGFDGYSSISGNITLDVELMVYGYSAMKESLDPCKLRMAGLCPMNAGAIHLLGANIQVSEDVTKRIPEIAYSIPDLDALVRFHVNSTQTHQSVGCAEAYLSTGKTVYQVGVAWTLAIITGLGFLTSAATSLLGYTNAAAHMAWSSLSFLAFMQSQAMLGMSSVHMPPIAQSWTQNFQWSMGIIHRRFLGKICSWYQRATGGTPSDVLSRLSTVSVIAQKRSLEPVTETVWKRAMVDIPNTSQVVVRGIERVGFRASIESTNIFLTGYIVYFSLVALIILSVVLLRLASKLLAKSRYPCFCSTADWKSLNRGILFRLVLMGYPQMCVFCPWEWTRRDSASEVALASTMWLSMTFLLAWAAWKIILQARKSISIHDSPTCILYSDPAFLNRWGFLYVHFRASAYYFLVPLLLYYLIKGMIIGLVQSAPIVQISMLLVVEAIMLLGISIIRPYMDKGTNAYCISIAMINFINAVFMLIFAGVFKQPGLMTAIMGVAFFAYNAIFCLVLSILILTQTFDAMTSNNPDTRYQPIADDRASFFPGERKNISTELAALGAVARGDHEENEDLLVHNGDNTRTHEEANGSVSSGHSSERLDVLPPLHSFSPFQSSVALSVPLIPAAHQPKD</sequence>
<feature type="transmembrane region" description="Helical" evidence="8">
    <location>
        <begin position="440"/>
        <end position="460"/>
    </location>
</feature>
<dbReference type="PANTHER" id="PTHR31145">
    <property type="entry name" value="INTEGRAL MEMBRANE PROTEIN (AFU_ORTHOLOGUE AFUA_7G01610)"/>
    <property type="match status" value="1"/>
</dbReference>
<keyword evidence="3 8" id="KW-0812">Transmembrane</keyword>
<dbReference type="RefSeq" id="XP_022583175.1">
    <property type="nucleotide sequence ID" value="XM_022726352.1"/>
</dbReference>
<evidence type="ECO:0000256" key="1">
    <source>
        <dbReference type="ARBA" id="ARBA00004141"/>
    </source>
</evidence>
<gene>
    <name evidence="10" type="ORF">ASPZODRAFT_158330</name>
</gene>
<feature type="transmembrane region" description="Helical" evidence="8">
    <location>
        <begin position="525"/>
        <end position="549"/>
    </location>
</feature>
<feature type="transmembrane region" description="Helical" evidence="8">
    <location>
        <begin position="377"/>
        <end position="399"/>
    </location>
</feature>
<dbReference type="OrthoDB" id="5212126at2759"/>
<feature type="transmembrane region" description="Helical" evidence="8">
    <location>
        <begin position="351"/>
        <end position="371"/>
    </location>
</feature>
<feature type="transmembrane region" description="Helical" evidence="8">
    <location>
        <begin position="306"/>
        <end position="326"/>
    </location>
</feature>
<evidence type="ECO:0000256" key="4">
    <source>
        <dbReference type="ARBA" id="ARBA00022729"/>
    </source>
</evidence>
<dbReference type="Pfam" id="PF14558">
    <property type="entry name" value="TRP_N"/>
    <property type="match status" value="1"/>
</dbReference>
<evidence type="ECO:0000313" key="10">
    <source>
        <dbReference type="EMBL" id="OJJ48665.1"/>
    </source>
</evidence>
<dbReference type="InterPro" id="IPR040241">
    <property type="entry name" value="TRP_Flc/Pkd2-like"/>
</dbReference>
<evidence type="ECO:0000256" key="7">
    <source>
        <dbReference type="SAM" id="MobiDB-lite"/>
    </source>
</evidence>
<dbReference type="GO" id="GO:0016020">
    <property type="term" value="C:membrane"/>
    <property type="evidence" value="ECO:0007669"/>
    <property type="project" value="UniProtKB-SubCell"/>
</dbReference>
<evidence type="ECO:0000259" key="9">
    <source>
        <dbReference type="SMART" id="SM01320"/>
    </source>
</evidence>
<evidence type="ECO:0000256" key="6">
    <source>
        <dbReference type="ARBA" id="ARBA00023136"/>
    </source>
</evidence>
<evidence type="ECO:0000256" key="2">
    <source>
        <dbReference type="ARBA" id="ARBA00010642"/>
    </source>
</evidence>
<dbReference type="STRING" id="1073090.A0A1L9SN65"/>
<dbReference type="GO" id="GO:0009272">
    <property type="term" value="P:fungal-type cell wall biogenesis"/>
    <property type="evidence" value="ECO:0007669"/>
    <property type="project" value="TreeGrafter"/>
</dbReference>
<dbReference type="Proteomes" id="UP000184188">
    <property type="component" value="Unassembled WGS sequence"/>
</dbReference>
<comment type="similarity">
    <text evidence="2">Belongs to the transient receptor potential (TRP) ion channel family.</text>
</comment>
<keyword evidence="6 8" id="KW-0472">Membrane</keyword>
<accession>A0A1L9SN65</accession>
<organism evidence="10 11">
    <name type="scientific">Penicilliopsis zonata CBS 506.65</name>
    <dbReference type="NCBI Taxonomy" id="1073090"/>
    <lineage>
        <taxon>Eukaryota</taxon>
        <taxon>Fungi</taxon>
        <taxon>Dikarya</taxon>
        <taxon>Ascomycota</taxon>
        <taxon>Pezizomycotina</taxon>
        <taxon>Eurotiomycetes</taxon>
        <taxon>Eurotiomycetidae</taxon>
        <taxon>Eurotiales</taxon>
        <taxon>Aspergillaceae</taxon>
        <taxon>Penicilliopsis</taxon>
    </lineage>
</organism>
<dbReference type="AlphaFoldDB" id="A0A1L9SN65"/>
<feature type="transmembrane region" description="Helical" evidence="8">
    <location>
        <begin position="466"/>
        <end position="486"/>
    </location>
</feature>
<dbReference type="VEuPathDB" id="FungiDB:ASPZODRAFT_158330"/>
<protein>
    <recommendedName>
        <fullName evidence="9">ML-like domain-containing protein</fullName>
    </recommendedName>
</protein>
<dbReference type="SMART" id="SM01320">
    <property type="entry name" value="TRP_N"/>
    <property type="match status" value="1"/>
</dbReference>
<dbReference type="GO" id="GO:0055085">
    <property type="term" value="P:transmembrane transport"/>
    <property type="evidence" value="ECO:0007669"/>
    <property type="project" value="TreeGrafter"/>
</dbReference>
<evidence type="ECO:0000256" key="5">
    <source>
        <dbReference type="ARBA" id="ARBA00022989"/>
    </source>
</evidence>
<reference evidence="11" key="1">
    <citation type="journal article" date="2017" name="Genome Biol.">
        <title>Comparative genomics reveals high biological diversity and specific adaptations in the industrially and medically important fungal genus Aspergillus.</title>
        <authorList>
            <person name="de Vries R.P."/>
            <person name="Riley R."/>
            <person name="Wiebenga A."/>
            <person name="Aguilar-Osorio G."/>
            <person name="Amillis S."/>
            <person name="Uchima C.A."/>
            <person name="Anderluh G."/>
            <person name="Asadollahi M."/>
            <person name="Askin M."/>
            <person name="Barry K."/>
            <person name="Battaglia E."/>
            <person name="Bayram O."/>
            <person name="Benocci T."/>
            <person name="Braus-Stromeyer S.A."/>
            <person name="Caldana C."/>
            <person name="Canovas D."/>
            <person name="Cerqueira G.C."/>
            <person name="Chen F."/>
            <person name="Chen W."/>
            <person name="Choi C."/>
            <person name="Clum A."/>
            <person name="Dos Santos R.A."/>
            <person name="Damasio A.R."/>
            <person name="Diallinas G."/>
            <person name="Emri T."/>
            <person name="Fekete E."/>
            <person name="Flipphi M."/>
            <person name="Freyberg S."/>
            <person name="Gallo A."/>
            <person name="Gournas C."/>
            <person name="Habgood R."/>
            <person name="Hainaut M."/>
            <person name="Harispe M.L."/>
            <person name="Henrissat B."/>
            <person name="Hilden K.S."/>
            <person name="Hope R."/>
            <person name="Hossain A."/>
            <person name="Karabika E."/>
            <person name="Karaffa L."/>
            <person name="Karanyi Z."/>
            <person name="Krasevec N."/>
            <person name="Kuo A."/>
            <person name="Kusch H."/>
            <person name="LaButti K."/>
            <person name="Lagendijk E.L."/>
            <person name="Lapidus A."/>
            <person name="Levasseur A."/>
            <person name="Lindquist E."/>
            <person name="Lipzen A."/>
            <person name="Logrieco A.F."/>
            <person name="MacCabe A."/>
            <person name="Maekelae M.R."/>
            <person name="Malavazi I."/>
            <person name="Melin P."/>
            <person name="Meyer V."/>
            <person name="Mielnichuk N."/>
            <person name="Miskei M."/>
            <person name="Molnar A.P."/>
            <person name="Mule G."/>
            <person name="Ngan C.Y."/>
            <person name="Orejas M."/>
            <person name="Orosz E."/>
            <person name="Ouedraogo J.P."/>
            <person name="Overkamp K.M."/>
            <person name="Park H.-S."/>
            <person name="Perrone G."/>
            <person name="Piumi F."/>
            <person name="Punt P.J."/>
            <person name="Ram A.F."/>
            <person name="Ramon A."/>
            <person name="Rauscher S."/>
            <person name="Record E."/>
            <person name="Riano-Pachon D.M."/>
            <person name="Robert V."/>
            <person name="Roehrig J."/>
            <person name="Ruller R."/>
            <person name="Salamov A."/>
            <person name="Salih N.S."/>
            <person name="Samson R.A."/>
            <person name="Sandor E."/>
            <person name="Sanguinetti M."/>
            <person name="Schuetze T."/>
            <person name="Sepcic K."/>
            <person name="Shelest E."/>
            <person name="Sherlock G."/>
            <person name="Sophianopoulou V."/>
            <person name="Squina F.M."/>
            <person name="Sun H."/>
            <person name="Susca A."/>
            <person name="Todd R.B."/>
            <person name="Tsang A."/>
            <person name="Unkles S.E."/>
            <person name="van de Wiele N."/>
            <person name="van Rossen-Uffink D."/>
            <person name="Oliveira J.V."/>
            <person name="Vesth T.C."/>
            <person name="Visser J."/>
            <person name="Yu J.-H."/>
            <person name="Zhou M."/>
            <person name="Andersen M.R."/>
            <person name="Archer D.B."/>
            <person name="Baker S.E."/>
            <person name="Benoit I."/>
            <person name="Brakhage A.A."/>
            <person name="Braus G.H."/>
            <person name="Fischer R."/>
            <person name="Frisvad J.C."/>
            <person name="Goldman G.H."/>
            <person name="Houbraken J."/>
            <person name="Oakley B."/>
            <person name="Pocsi I."/>
            <person name="Scazzocchio C."/>
            <person name="Seiboth B."/>
            <person name="vanKuyk P.A."/>
            <person name="Wortman J."/>
            <person name="Dyer P.S."/>
            <person name="Grigoriev I.V."/>
        </authorList>
    </citation>
    <scope>NUCLEOTIDE SEQUENCE [LARGE SCALE GENOMIC DNA]</scope>
    <source>
        <strain evidence="11">CBS 506.65</strain>
    </source>
</reference>
<evidence type="ECO:0000256" key="8">
    <source>
        <dbReference type="SAM" id="Phobius"/>
    </source>
</evidence>
<dbReference type="InterPro" id="IPR032800">
    <property type="entry name" value="TRP_N"/>
</dbReference>